<reference evidence="1" key="1">
    <citation type="journal article" date="2021" name="Environ. Microbiol.">
        <title>New insights into the diversity and evolution of the archaeal mobilome from three complete genomes of Saccharolobus shibatae.</title>
        <authorList>
            <person name="Medvedeva S."/>
            <person name="Brandt D."/>
            <person name="Cvirkaite-Krupovic V."/>
            <person name="Liu Y."/>
            <person name="Severinov K."/>
            <person name="Ishino S."/>
            <person name="Ishino Y."/>
            <person name="Prangishvili D."/>
            <person name="Kalinowski J."/>
            <person name="Krupovic M."/>
        </authorList>
    </citation>
    <scope>NUCLEOTIDE SEQUENCE</scope>
    <source>
        <strain evidence="1">BEU9</strain>
    </source>
</reference>
<sequence length="37" mass="4763">MLFFSYFLVDVRKMKKEYFNFIEIQIESFPFDIYYHI</sequence>
<evidence type="ECO:0000313" key="1">
    <source>
        <dbReference type="EMBL" id="QXJ32474.1"/>
    </source>
</evidence>
<proteinExistence type="predicted"/>
<dbReference type="EMBL" id="CP077715">
    <property type="protein sequence ID" value="QXJ32474.1"/>
    <property type="molecule type" value="Genomic_DNA"/>
</dbReference>
<dbReference type="Proteomes" id="UP000693941">
    <property type="component" value="Chromosome"/>
</dbReference>
<evidence type="ECO:0000313" key="2">
    <source>
        <dbReference type="Proteomes" id="UP000693941"/>
    </source>
</evidence>
<organism evidence="1 2">
    <name type="scientific">Saccharolobus shibatae</name>
    <dbReference type="NCBI Taxonomy" id="2286"/>
    <lineage>
        <taxon>Archaea</taxon>
        <taxon>Thermoproteota</taxon>
        <taxon>Thermoprotei</taxon>
        <taxon>Sulfolobales</taxon>
        <taxon>Sulfolobaceae</taxon>
        <taxon>Saccharolobus</taxon>
    </lineage>
</organism>
<accession>A0A8F5GWV5</accession>
<gene>
    <name evidence="1" type="ORF">J5U21_02125</name>
</gene>
<dbReference type="AlphaFoldDB" id="A0A8F5GWV5"/>
<protein>
    <submittedName>
        <fullName evidence="1">Uncharacterized protein</fullName>
    </submittedName>
</protein>
<name>A0A8F5GWV5_9CREN</name>